<comment type="pathway">
    <text evidence="3">Glycan metabolism; N-glycan degradation.</text>
</comment>
<evidence type="ECO:0000259" key="16">
    <source>
        <dbReference type="Pfam" id="PF17786"/>
    </source>
</evidence>
<dbReference type="Pfam" id="PF17753">
    <property type="entry name" value="Ig_mannosidase"/>
    <property type="match status" value="1"/>
</dbReference>
<dbReference type="EC" id="3.2.1.25" evidence="6"/>
<evidence type="ECO:0000256" key="1">
    <source>
        <dbReference type="ARBA" id="ARBA00000829"/>
    </source>
</evidence>
<comment type="similarity">
    <text evidence="4">Belongs to the glycosyl hydrolase 2 family. Beta-mannosidase A subfamily.</text>
</comment>
<evidence type="ECO:0000256" key="5">
    <source>
        <dbReference type="ARBA" id="ARBA00011738"/>
    </source>
</evidence>
<dbReference type="AlphaFoldDB" id="A0A6A6WMS5"/>
<accession>A0A6A6WMS5</accession>
<dbReference type="Gene3D" id="2.60.40.10">
    <property type="entry name" value="Immunoglobulins"/>
    <property type="match status" value="3"/>
</dbReference>
<evidence type="ECO:0000313" key="19">
    <source>
        <dbReference type="Proteomes" id="UP000799437"/>
    </source>
</evidence>
<dbReference type="GO" id="GO:0005576">
    <property type="term" value="C:extracellular region"/>
    <property type="evidence" value="ECO:0007669"/>
    <property type="project" value="UniProtKB-SubCell"/>
</dbReference>
<evidence type="ECO:0000256" key="12">
    <source>
        <dbReference type="ARBA" id="ARBA00023295"/>
    </source>
</evidence>
<dbReference type="InterPro" id="IPR008979">
    <property type="entry name" value="Galactose-bd-like_sf"/>
</dbReference>
<feature type="chain" id="PRO_5025614772" description="Beta-mannosidase A" evidence="14">
    <location>
        <begin position="18"/>
        <end position="905"/>
    </location>
</feature>
<keyword evidence="9 14" id="KW-0732">Signal</keyword>
<name>A0A6A6WMS5_9PEZI</name>
<dbReference type="OrthoDB" id="2866996at2759"/>
<dbReference type="EMBL" id="ML996565">
    <property type="protein sequence ID" value="KAF2763537.1"/>
    <property type="molecule type" value="Genomic_DNA"/>
</dbReference>
<dbReference type="InterPro" id="IPR050887">
    <property type="entry name" value="Beta-mannosidase_GH2"/>
</dbReference>
<keyword evidence="11" id="KW-0325">Glycoprotein</keyword>
<feature type="domain" description="Beta-mannosidase-like galactose-binding" evidence="17">
    <location>
        <begin position="38"/>
        <end position="214"/>
    </location>
</feature>
<dbReference type="InterPro" id="IPR017853">
    <property type="entry name" value="GH"/>
</dbReference>
<feature type="signal peptide" evidence="14">
    <location>
        <begin position="1"/>
        <end position="17"/>
    </location>
</feature>
<evidence type="ECO:0000259" key="17">
    <source>
        <dbReference type="Pfam" id="PF22666"/>
    </source>
</evidence>
<evidence type="ECO:0000256" key="11">
    <source>
        <dbReference type="ARBA" id="ARBA00023180"/>
    </source>
</evidence>
<dbReference type="RefSeq" id="XP_033605988.1">
    <property type="nucleotide sequence ID" value="XM_033742607.1"/>
</dbReference>
<evidence type="ECO:0000256" key="7">
    <source>
        <dbReference type="ARBA" id="ARBA00021795"/>
    </source>
</evidence>
<evidence type="ECO:0000256" key="2">
    <source>
        <dbReference type="ARBA" id="ARBA00004613"/>
    </source>
</evidence>
<dbReference type="Pfam" id="PF17786">
    <property type="entry name" value="Mannosidase_ig"/>
    <property type="match status" value="1"/>
</dbReference>
<keyword evidence="10 18" id="KW-0378">Hydrolase</keyword>
<keyword evidence="8" id="KW-0964">Secreted</keyword>
<feature type="domain" description="Beta-mannosidase Ig-fold" evidence="15">
    <location>
        <begin position="825"/>
        <end position="903"/>
    </location>
</feature>
<dbReference type="InterPro" id="IPR036156">
    <property type="entry name" value="Beta-gal/glucu_dom_sf"/>
</dbReference>
<dbReference type="Proteomes" id="UP000799437">
    <property type="component" value="Unassembled WGS sequence"/>
</dbReference>
<evidence type="ECO:0000256" key="13">
    <source>
        <dbReference type="ARBA" id="ARBA00031061"/>
    </source>
</evidence>
<keyword evidence="19" id="KW-1185">Reference proteome</keyword>
<dbReference type="SUPFAM" id="SSF51445">
    <property type="entry name" value="(Trans)glycosidases"/>
    <property type="match status" value="1"/>
</dbReference>
<evidence type="ECO:0000256" key="4">
    <source>
        <dbReference type="ARBA" id="ARBA00007483"/>
    </source>
</evidence>
<keyword evidence="12" id="KW-0326">Glycosidase</keyword>
<dbReference type="InterPro" id="IPR041625">
    <property type="entry name" value="Beta-mannosidase_Ig"/>
</dbReference>
<evidence type="ECO:0000256" key="6">
    <source>
        <dbReference type="ARBA" id="ARBA00012754"/>
    </source>
</evidence>
<gene>
    <name evidence="18" type="ORF">EJ05DRAFT_460305</name>
</gene>
<evidence type="ECO:0000313" key="18">
    <source>
        <dbReference type="EMBL" id="KAF2763537.1"/>
    </source>
</evidence>
<organism evidence="18 19">
    <name type="scientific">Pseudovirgaria hyperparasitica</name>
    <dbReference type="NCBI Taxonomy" id="470096"/>
    <lineage>
        <taxon>Eukaryota</taxon>
        <taxon>Fungi</taxon>
        <taxon>Dikarya</taxon>
        <taxon>Ascomycota</taxon>
        <taxon>Pezizomycotina</taxon>
        <taxon>Dothideomycetes</taxon>
        <taxon>Dothideomycetes incertae sedis</taxon>
        <taxon>Acrospermales</taxon>
        <taxon>Acrospermaceae</taxon>
        <taxon>Pseudovirgaria</taxon>
    </lineage>
</organism>
<dbReference type="SUPFAM" id="SSF49785">
    <property type="entry name" value="Galactose-binding domain-like"/>
    <property type="match status" value="1"/>
</dbReference>
<evidence type="ECO:0000256" key="14">
    <source>
        <dbReference type="SAM" id="SignalP"/>
    </source>
</evidence>
<protein>
    <recommendedName>
        <fullName evidence="7">Beta-mannosidase A</fullName>
        <ecNumber evidence="6">3.2.1.25</ecNumber>
    </recommendedName>
    <alternativeName>
        <fullName evidence="13">Mannanase A</fullName>
    </alternativeName>
</protein>
<sequence>MLPLLFPLGLYATVVSATFIGITSGGAEYVEISDCSNWRVANANGTLSFDATVPGLIHTDLYAAGIIADPLYGDNFATQDWIAADNWTYSRKLPDTAPSGKKWTDFRRVYLVFEGLDTIATVNLGGEFVGFANNQFRQWVFDATSFLTTSSELEVKFQSAIQYALYQQDTHDQPYTLFTNYGDVYPFGREFIRKIQSDFGWDWGPHFAPQGIYKQAYLVGLDDGIAITNTFIDIYKDNQRPNDIFFEENSPWTVNVSIDYLSAGCQESAILGIDIGGHNVSTPALKIRDGHGRVGTSLTIADGDVERWWPWEFGTPHMYNASICLQLDAGAQIDFVQRTAFRTIVMDLTPYNDRPGNHFSFRINGHRFNTKGINMVPIDPFEQRVNEAWARRLLEASVASNYNMIRLWASGNYYPDYLYDVADELGILLWSDFQFSDNYYPVWPEFLENVQEEVRYQMRRLNHHPSLAVWAGGNEMERYAVRMQARNETYGEAWFDNYTTLFVDTIWPEVYQNTRSISWLQASDTQGYESYDSSTGVWIPKYTDQDSYGNRFVGPQEDYYLKVNEVFNNSVVLGGRFVVEYGMFSWDSYESYRTVLPESELVADGEVLLSRCYDGGPTVYPDTIAALQTFYGTPTVKDPTSYFDQVTWLSQIYHAEILKFKTESYRRGIGLPENNLGALVWQLNAPWTTLALNTIEYTGRWKVPQYITQQIFSRVAVSSWFEPSNNTFNIWMASDLWTECQGTVEATWATWAGETVETTTHDFTLANMASGEVVQKTGWETILPQGYDSSDVVLLLKATATDGEGKQWVHENFWVPNQLVNATLHDPCLELKRTGDGKFTVTANNATAAYVWLTEPAGVVGFFDQNAVFLAKGETRTFKFIVQKDETDGVWQDGVKVRSFWDNFE</sequence>
<dbReference type="Gene3D" id="3.20.20.80">
    <property type="entry name" value="Glycosidases"/>
    <property type="match status" value="1"/>
</dbReference>
<comment type="catalytic activity">
    <reaction evidence="1">
        <text>Hydrolysis of terminal, non-reducing beta-D-mannose residues in beta-D-mannosides.</text>
        <dbReference type="EC" id="3.2.1.25"/>
    </reaction>
</comment>
<proteinExistence type="inferred from homology"/>
<comment type="subcellular location">
    <subcellularLocation>
        <location evidence="2">Secreted</location>
    </subcellularLocation>
</comment>
<comment type="subunit">
    <text evidence="5">Homodimer.</text>
</comment>
<dbReference type="UniPathway" id="UPA00280"/>
<dbReference type="Gene3D" id="2.60.120.260">
    <property type="entry name" value="Galactose-binding domain-like"/>
    <property type="match status" value="1"/>
</dbReference>
<dbReference type="GO" id="GO:0006516">
    <property type="term" value="P:glycoprotein catabolic process"/>
    <property type="evidence" value="ECO:0007669"/>
    <property type="project" value="TreeGrafter"/>
</dbReference>
<reference evidence="18" key="1">
    <citation type="journal article" date="2020" name="Stud. Mycol.">
        <title>101 Dothideomycetes genomes: a test case for predicting lifestyles and emergence of pathogens.</title>
        <authorList>
            <person name="Haridas S."/>
            <person name="Albert R."/>
            <person name="Binder M."/>
            <person name="Bloem J."/>
            <person name="Labutti K."/>
            <person name="Salamov A."/>
            <person name="Andreopoulos B."/>
            <person name="Baker S."/>
            <person name="Barry K."/>
            <person name="Bills G."/>
            <person name="Bluhm B."/>
            <person name="Cannon C."/>
            <person name="Castanera R."/>
            <person name="Culley D."/>
            <person name="Daum C."/>
            <person name="Ezra D."/>
            <person name="Gonzalez J."/>
            <person name="Henrissat B."/>
            <person name="Kuo A."/>
            <person name="Liang C."/>
            <person name="Lipzen A."/>
            <person name="Lutzoni F."/>
            <person name="Magnuson J."/>
            <person name="Mondo S."/>
            <person name="Nolan M."/>
            <person name="Ohm R."/>
            <person name="Pangilinan J."/>
            <person name="Park H.-J."/>
            <person name="Ramirez L."/>
            <person name="Alfaro M."/>
            <person name="Sun H."/>
            <person name="Tritt A."/>
            <person name="Yoshinaga Y."/>
            <person name="Zwiers L.-H."/>
            <person name="Turgeon B."/>
            <person name="Goodwin S."/>
            <person name="Spatafora J."/>
            <person name="Crous P."/>
            <person name="Grigoriev I."/>
        </authorList>
    </citation>
    <scope>NUCLEOTIDE SEQUENCE</scope>
    <source>
        <strain evidence="18">CBS 121739</strain>
    </source>
</reference>
<evidence type="ECO:0000256" key="9">
    <source>
        <dbReference type="ARBA" id="ARBA00022729"/>
    </source>
</evidence>
<dbReference type="Pfam" id="PF22666">
    <property type="entry name" value="Glyco_hydro_2_N2"/>
    <property type="match status" value="1"/>
</dbReference>
<dbReference type="GO" id="GO:0004567">
    <property type="term" value="F:beta-mannosidase activity"/>
    <property type="evidence" value="ECO:0007669"/>
    <property type="project" value="UniProtKB-EC"/>
</dbReference>
<dbReference type="PANTHER" id="PTHR43730:SF5">
    <property type="entry name" value="BETA-MANNOSIDASE A"/>
    <property type="match status" value="1"/>
</dbReference>
<dbReference type="SUPFAM" id="SSF49303">
    <property type="entry name" value="beta-Galactosidase/glucuronidase domain"/>
    <property type="match status" value="1"/>
</dbReference>
<evidence type="ECO:0000256" key="8">
    <source>
        <dbReference type="ARBA" id="ARBA00022525"/>
    </source>
</evidence>
<evidence type="ECO:0000256" key="10">
    <source>
        <dbReference type="ARBA" id="ARBA00022801"/>
    </source>
</evidence>
<evidence type="ECO:0000256" key="3">
    <source>
        <dbReference type="ARBA" id="ARBA00004740"/>
    </source>
</evidence>
<dbReference type="PANTHER" id="PTHR43730">
    <property type="entry name" value="BETA-MANNOSIDASE"/>
    <property type="match status" value="1"/>
</dbReference>
<dbReference type="GeneID" id="54483661"/>
<feature type="domain" description="Mannosidase Ig/CBM-like" evidence="16">
    <location>
        <begin position="727"/>
        <end position="803"/>
    </location>
</feature>
<dbReference type="InterPro" id="IPR054593">
    <property type="entry name" value="Beta-mannosidase-like_N2"/>
</dbReference>
<evidence type="ECO:0000259" key="15">
    <source>
        <dbReference type="Pfam" id="PF17753"/>
    </source>
</evidence>
<dbReference type="InterPro" id="IPR041447">
    <property type="entry name" value="Mannosidase_ig"/>
</dbReference>
<dbReference type="InterPro" id="IPR013783">
    <property type="entry name" value="Ig-like_fold"/>
</dbReference>